<feature type="transmembrane region" description="Helical" evidence="10">
    <location>
        <begin position="806"/>
        <end position="830"/>
    </location>
</feature>
<evidence type="ECO:0000256" key="8">
    <source>
        <dbReference type="ARBA" id="ARBA00022989"/>
    </source>
</evidence>
<feature type="domain" description="Cation-transporting P-type ATPase N-terminal" evidence="12">
    <location>
        <begin position="108"/>
        <end position="177"/>
    </location>
</feature>
<dbReference type="PRINTS" id="PR00120">
    <property type="entry name" value="HATPASE"/>
</dbReference>
<gene>
    <name evidence="13" type="ORF">APUU_60637S</name>
</gene>
<dbReference type="InterPro" id="IPR004014">
    <property type="entry name" value="ATPase_P-typ_cation-transptr_N"/>
</dbReference>
<dbReference type="OrthoDB" id="116380at2759"/>
<comment type="similarity">
    <text evidence="3 10">Belongs to the cation transport ATPase (P-type) (TC 3.A.3) family. Type IIIA subfamily.</text>
</comment>
<evidence type="ECO:0000256" key="11">
    <source>
        <dbReference type="SAM" id="MobiDB-lite"/>
    </source>
</evidence>
<feature type="transmembrane region" description="Helical" evidence="10">
    <location>
        <begin position="423"/>
        <end position="448"/>
    </location>
</feature>
<feature type="transmembrane region" description="Helical" evidence="10">
    <location>
        <begin position="779"/>
        <end position="800"/>
    </location>
</feature>
<keyword evidence="4 10" id="KW-0812">Transmembrane</keyword>
<comment type="subcellular location">
    <subcellularLocation>
        <location evidence="10">Cell membrane</location>
        <topology evidence="10">Multi-pass membrane protein</topology>
    </subcellularLocation>
    <subcellularLocation>
        <location evidence="2">Membrane</location>
        <topology evidence="2">Multi-pass membrane protein</topology>
    </subcellularLocation>
</comment>
<dbReference type="InterPro" id="IPR023214">
    <property type="entry name" value="HAD_sf"/>
</dbReference>
<dbReference type="PROSITE" id="PS00154">
    <property type="entry name" value="ATPASE_E1_E2"/>
    <property type="match status" value="1"/>
</dbReference>
<dbReference type="InterPro" id="IPR023299">
    <property type="entry name" value="ATPase_P-typ_cyto_dom_N"/>
</dbReference>
<dbReference type="InterPro" id="IPR044492">
    <property type="entry name" value="P_typ_ATPase_HD_dom"/>
</dbReference>
<dbReference type="FunFam" id="3.40.1110.10:FF:000005">
    <property type="entry name" value="Plasma membrane ATPase"/>
    <property type="match status" value="1"/>
</dbReference>
<dbReference type="SMART" id="SM00831">
    <property type="entry name" value="Cation_ATPase_N"/>
    <property type="match status" value="1"/>
</dbReference>
<dbReference type="Pfam" id="PF00122">
    <property type="entry name" value="E1-E2_ATPase"/>
    <property type="match status" value="2"/>
</dbReference>
<accession>A0A7R7XU82</accession>
<evidence type="ECO:0000259" key="12">
    <source>
        <dbReference type="SMART" id="SM00831"/>
    </source>
</evidence>
<dbReference type="InterPro" id="IPR006534">
    <property type="entry name" value="P-type_ATPase_IIIA"/>
</dbReference>
<dbReference type="InterPro" id="IPR001757">
    <property type="entry name" value="P_typ_ATPase"/>
</dbReference>
<dbReference type="GO" id="GO:0005886">
    <property type="term" value="C:plasma membrane"/>
    <property type="evidence" value="ECO:0007669"/>
    <property type="project" value="UniProtKB-SubCell"/>
</dbReference>
<keyword evidence="10" id="KW-0813">Transport</keyword>
<dbReference type="FunFam" id="1.20.1110.10:FF:000021">
    <property type="entry name" value="Plasma membrane ATPase"/>
    <property type="match status" value="1"/>
</dbReference>
<keyword evidence="7 10" id="KW-1278">Translocase</keyword>
<evidence type="ECO:0000256" key="4">
    <source>
        <dbReference type="ARBA" id="ARBA00022692"/>
    </source>
</evidence>
<feature type="compositionally biased region" description="Basic and acidic residues" evidence="11">
    <location>
        <begin position="288"/>
        <end position="303"/>
    </location>
</feature>
<dbReference type="EMBL" id="AP024448">
    <property type="protein sequence ID" value="BCS27589.1"/>
    <property type="molecule type" value="Genomic_DNA"/>
</dbReference>
<dbReference type="SUPFAM" id="SSF81665">
    <property type="entry name" value="Calcium ATPase, transmembrane domain M"/>
    <property type="match status" value="1"/>
</dbReference>
<dbReference type="GeneID" id="64977594"/>
<keyword evidence="6 10" id="KW-0067">ATP-binding</keyword>
<feature type="transmembrane region" description="Helical" evidence="10">
    <location>
        <begin position="957"/>
        <end position="975"/>
    </location>
</feature>
<evidence type="ECO:0000313" key="14">
    <source>
        <dbReference type="Proteomes" id="UP000654913"/>
    </source>
</evidence>
<feature type="region of interest" description="Disordered" evidence="11">
    <location>
        <begin position="1"/>
        <end position="55"/>
    </location>
</feature>
<dbReference type="NCBIfam" id="TIGR01494">
    <property type="entry name" value="ATPase_P-type"/>
    <property type="match status" value="2"/>
</dbReference>
<dbReference type="Gene3D" id="1.20.1110.10">
    <property type="entry name" value="Calcium-transporting ATPase, transmembrane domain"/>
    <property type="match status" value="2"/>
</dbReference>
<dbReference type="SUPFAM" id="SSF81653">
    <property type="entry name" value="Calcium ATPase, transduction domain A"/>
    <property type="match status" value="2"/>
</dbReference>
<dbReference type="PRINTS" id="PR00119">
    <property type="entry name" value="CATATPASE"/>
</dbReference>
<evidence type="ECO:0000256" key="10">
    <source>
        <dbReference type="RuleBase" id="RU362083"/>
    </source>
</evidence>
<dbReference type="Pfam" id="PF00690">
    <property type="entry name" value="Cation_ATPase_N"/>
    <property type="match status" value="1"/>
</dbReference>
<evidence type="ECO:0000256" key="2">
    <source>
        <dbReference type="ARBA" id="ARBA00004141"/>
    </source>
</evidence>
<feature type="transmembrane region" description="Helical" evidence="10">
    <location>
        <begin position="842"/>
        <end position="861"/>
    </location>
</feature>
<organism evidence="13 14">
    <name type="scientific">Aspergillus puulaauensis</name>
    <dbReference type="NCBI Taxonomy" id="1220207"/>
    <lineage>
        <taxon>Eukaryota</taxon>
        <taxon>Fungi</taxon>
        <taxon>Dikarya</taxon>
        <taxon>Ascomycota</taxon>
        <taxon>Pezizomycotina</taxon>
        <taxon>Eurotiomycetes</taxon>
        <taxon>Eurotiomycetidae</taxon>
        <taxon>Eurotiales</taxon>
        <taxon>Aspergillaceae</taxon>
        <taxon>Aspergillus</taxon>
    </lineage>
</organism>
<comment type="catalytic activity">
    <reaction evidence="10">
        <text>ATP + H2O + H(+)(in) = ADP + phosphate + 2 H(+)(out)</text>
        <dbReference type="Rhea" id="RHEA:20852"/>
        <dbReference type="ChEBI" id="CHEBI:15377"/>
        <dbReference type="ChEBI" id="CHEBI:15378"/>
        <dbReference type="ChEBI" id="CHEBI:30616"/>
        <dbReference type="ChEBI" id="CHEBI:43474"/>
        <dbReference type="ChEBI" id="CHEBI:456216"/>
        <dbReference type="EC" id="7.1.2.1"/>
    </reaction>
</comment>
<evidence type="ECO:0000313" key="13">
    <source>
        <dbReference type="EMBL" id="BCS27589.1"/>
    </source>
</evidence>
<dbReference type="RefSeq" id="XP_041559783.1">
    <property type="nucleotide sequence ID" value="XM_041693899.1"/>
</dbReference>
<dbReference type="Pfam" id="PF00702">
    <property type="entry name" value="Hydrolase"/>
    <property type="match status" value="1"/>
</dbReference>
<reference evidence="13" key="2">
    <citation type="submission" date="2021-02" db="EMBL/GenBank/DDBJ databases">
        <title>Aspergillus puulaauensis MK2 genome sequence.</title>
        <authorList>
            <person name="Futagami T."/>
            <person name="Mori K."/>
            <person name="Kadooka C."/>
            <person name="Tanaka T."/>
        </authorList>
    </citation>
    <scope>NUCLEOTIDE SEQUENCE</scope>
    <source>
        <strain evidence="13">MK2</strain>
    </source>
</reference>
<keyword evidence="9 10" id="KW-0472">Membrane</keyword>
<keyword evidence="10" id="KW-0375">Hydrogen ion transport</keyword>
<dbReference type="SFLD" id="SFLDF00027">
    <property type="entry name" value="p-type_atpase"/>
    <property type="match status" value="1"/>
</dbReference>
<feature type="region of interest" description="Disordered" evidence="11">
    <location>
        <begin position="270"/>
        <end position="305"/>
    </location>
</feature>
<evidence type="ECO:0000256" key="9">
    <source>
        <dbReference type="ARBA" id="ARBA00023136"/>
    </source>
</evidence>
<comment type="function">
    <text evidence="1">The plasma membrane ATPase of plants and fungi is a hydrogen ion pump. The proton gradient it generates drives the active transport of nutrients by H(+)-symport. The resulting external acidification and/or internal alkinization may mediate growth responses.</text>
</comment>
<dbReference type="NCBIfam" id="TIGR01647">
    <property type="entry name" value="ATPase-IIIA_H"/>
    <property type="match status" value="1"/>
</dbReference>
<evidence type="ECO:0000256" key="5">
    <source>
        <dbReference type="ARBA" id="ARBA00022741"/>
    </source>
</evidence>
<dbReference type="SFLD" id="SFLDS00003">
    <property type="entry name" value="Haloacid_Dehalogenase"/>
    <property type="match status" value="1"/>
</dbReference>
<dbReference type="InterPro" id="IPR023298">
    <property type="entry name" value="ATPase_P-typ_TM_dom_sf"/>
</dbReference>
<dbReference type="KEGG" id="apuu:APUU_60637S"/>
<dbReference type="InterPro" id="IPR036412">
    <property type="entry name" value="HAD-like_sf"/>
</dbReference>
<dbReference type="FunFam" id="3.40.50.1000:FF:000008">
    <property type="entry name" value="Plasma membrane ATPase"/>
    <property type="match status" value="1"/>
</dbReference>
<dbReference type="Gene3D" id="2.70.150.10">
    <property type="entry name" value="Calcium-transporting ATPase, cytoplasmic transduction domain A"/>
    <property type="match status" value="2"/>
</dbReference>
<dbReference type="EC" id="7.1.2.1" evidence="10"/>
<protein>
    <recommendedName>
        <fullName evidence="10">Plasma membrane ATPase</fullName>
        <ecNumber evidence="10">7.1.2.1</ecNumber>
    </recommendedName>
</protein>
<evidence type="ECO:0000256" key="7">
    <source>
        <dbReference type="ARBA" id="ARBA00022967"/>
    </source>
</evidence>
<evidence type="ECO:0000256" key="3">
    <source>
        <dbReference type="ARBA" id="ARBA00008804"/>
    </source>
</evidence>
<keyword evidence="8 10" id="KW-1133">Transmembrane helix</keyword>
<proteinExistence type="inferred from homology"/>
<keyword evidence="5 10" id="KW-0547">Nucleotide-binding</keyword>
<dbReference type="InterPro" id="IPR008250">
    <property type="entry name" value="ATPase_P-typ_transduc_dom_A_sf"/>
</dbReference>
<dbReference type="SFLD" id="SFLDG00002">
    <property type="entry name" value="C1.7:_P-type_atpase_like"/>
    <property type="match status" value="1"/>
</dbReference>
<evidence type="ECO:0000256" key="6">
    <source>
        <dbReference type="ARBA" id="ARBA00022840"/>
    </source>
</evidence>
<keyword evidence="10" id="KW-0460">Magnesium</keyword>
<dbReference type="AlphaFoldDB" id="A0A7R7XU82"/>
<comment type="caution">
    <text evidence="10">Lacks conserved residue(s) required for the propagation of feature annotation.</text>
</comment>
<feature type="transmembrane region" description="Helical" evidence="10">
    <location>
        <begin position="907"/>
        <end position="928"/>
    </location>
</feature>
<dbReference type="InterPro" id="IPR018303">
    <property type="entry name" value="ATPase_P-typ_P_site"/>
</dbReference>
<dbReference type="Proteomes" id="UP000654913">
    <property type="component" value="Chromosome 6"/>
</dbReference>
<dbReference type="GO" id="GO:0016887">
    <property type="term" value="F:ATP hydrolysis activity"/>
    <property type="evidence" value="ECO:0007669"/>
    <property type="project" value="InterPro"/>
</dbReference>
<dbReference type="GO" id="GO:0120029">
    <property type="term" value="P:proton export across plasma membrane"/>
    <property type="evidence" value="ECO:0007669"/>
    <property type="project" value="UniProtKB-UniRule"/>
</dbReference>
<dbReference type="GO" id="GO:0008553">
    <property type="term" value="F:P-type proton-exporting transporter activity"/>
    <property type="evidence" value="ECO:0007669"/>
    <property type="project" value="UniProtKB-UniRule"/>
</dbReference>
<evidence type="ECO:0000256" key="1">
    <source>
        <dbReference type="ARBA" id="ARBA00003417"/>
    </source>
</evidence>
<sequence>MAERTGGSSGNVKIAETKAPRGEGIVGEGGREASSASASAERRGSRRVSRSSTRTEDYANLDEYGKLVKYISTFRDKGDEGGEQNFEEKRVWYAPWKKRKVYLKTQEEPGKYPEDWLITDISQGLPSSEIQHRRRKSGWNELVSEKENPIAKILSYFRGPILYVMELAVLLAAGLQDWIDFGVIIGILCLNAAVGWYQEKQAADVVASLKGDIAMRANVIRDGQQQEILARELVPGDVIIVADGQVVPADSKVVCDYNDPNGFEEYKAHLERGDLSSTSESDMEEGEGEGKEKEKEKEAEQKKPARKRGYPILACDHSAITGESLAVDRYMGGMIFYTTGCKRGKAYAIVQTGARTSFVGRTATMVQSAKGAGHFEMVMDNIGTSLLILVMAWILIAWIGGFFRHLPIASPRQQTLLHYTLSLLIIGVPVGLPVVTTTTMAVGAAYLAKKKAIVQKLTAIESLAGVDILCSDKTGTLTANKLSIRDPYVAEGVDIDWLFAVAALASSHNIDSLDPIDKVTVLTLRSYPGAREILRRGWTTHKFTPFDPVSKRIVSEVSCDGVKYVCTKGAPKAVLQISNCSKETANLYKEKAQEFAHRGFRSLGVAVQREGEDWTLLGMLPMFDPPREDTAHTIRESQNLGISVKMLTGDALAIAKETCKMLALGTKVFNSDKLIHGGLSGAMAGDLVEKADGFAEVFPEHKYQVVEMLQERGHLTAMTGDGVNDAPSLKKADCGIAVEGASEAAQSAADIVFLEPGLSTIIDSIKMARQIFARMKAYIQYRIALCLHLEIYLVTSMLIINESIRVELIVFLALFADLATVAVAYDNASFELRPVEWQLPKIWFISVLLGILLALGTWVVRGSLFLPSGGIVQNWGSIQEILFLEVALTENWLIFVTRGIETWPSIHLILAILGVDILATIFCLFGWFSNETMPTNPATSFVETTNGWTDIVTVVRVWGYSLGVTIVIALVYFMLNKFKWLENLGRAKRDKGDVKIENLLGHLSRLTIEYDQPGKPVGRFFLAATKEEEDVE</sequence>
<feature type="transmembrane region" description="Helical" evidence="10">
    <location>
        <begin position="386"/>
        <end position="403"/>
    </location>
</feature>
<keyword evidence="10" id="KW-0406">Ion transport</keyword>
<dbReference type="Gene3D" id="3.40.1110.10">
    <property type="entry name" value="Calcium-transporting ATPase, cytoplasmic domain N"/>
    <property type="match status" value="1"/>
</dbReference>
<dbReference type="SUPFAM" id="SSF56784">
    <property type="entry name" value="HAD-like"/>
    <property type="match status" value="1"/>
</dbReference>
<dbReference type="GO" id="GO:0005524">
    <property type="term" value="F:ATP binding"/>
    <property type="evidence" value="ECO:0007669"/>
    <property type="project" value="UniProtKB-UniRule"/>
</dbReference>
<dbReference type="Gene3D" id="3.40.50.1000">
    <property type="entry name" value="HAD superfamily/HAD-like"/>
    <property type="match status" value="1"/>
</dbReference>
<dbReference type="InterPro" id="IPR059000">
    <property type="entry name" value="ATPase_P-type_domA"/>
</dbReference>
<name>A0A7R7XU82_9EURO</name>
<reference evidence="13" key="1">
    <citation type="submission" date="2021-01" db="EMBL/GenBank/DDBJ databases">
        <authorList>
            <consortium name="Aspergillus puulaauensis MK2 genome sequencing consortium"/>
            <person name="Kazuki M."/>
            <person name="Futagami T."/>
        </authorList>
    </citation>
    <scope>NUCLEOTIDE SEQUENCE</scope>
    <source>
        <strain evidence="13">MK2</strain>
    </source>
</reference>
<dbReference type="PANTHER" id="PTHR42861">
    <property type="entry name" value="CALCIUM-TRANSPORTING ATPASE"/>
    <property type="match status" value="1"/>
</dbReference>
<keyword evidence="14" id="KW-1185">Reference proteome</keyword>
<dbReference type="FunFam" id="2.70.150.10:FF:000030">
    <property type="entry name" value="Plasma membrane ATPase"/>
    <property type="match status" value="1"/>
</dbReference>